<evidence type="ECO:0000313" key="4">
    <source>
        <dbReference type="EMBL" id="KAK7825006.1"/>
    </source>
</evidence>
<feature type="compositionally biased region" description="Acidic residues" evidence="1">
    <location>
        <begin position="579"/>
        <end position="590"/>
    </location>
</feature>
<dbReference type="AlphaFoldDB" id="A0AAW0JFT7"/>
<protein>
    <submittedName>
        <fullName evidence="4">Uncharacterized protein</fullName>
    </submittedName>
</protein>
<name>A0AAW0JFT7_QUESU</name>
<evidence type="ECO:0000259" key="2">
    <source>
        <dbReference type="Pfam" id="PF11443"/>
    </source>
</evidence>
<proteinExistence type="predicted"/>
<dbReference type="InterPro" id="IPR058580">
    <property type="entry name" value="DUF2828"/>
</dbReference>
<dbReference type="PIRSF" id="PIRSF015417">
    <property type="entry name" value="T31B5_30_vWA"/>
    <property type="match status" value="1"/>
</dbReference>
<dbReference type="EMBL" id="PKMF04000588">
    <property type="protein sequence ID" value="KAK7825006.1"/>
    <property type="molecule type" value="Genomic_DNA"/>
</dbReference>
<gene>
    <name evidence="4" type="ORF">CFP56_033886</name>
</gene>
<evidence type="ECO:0000259" key="3">
    <source>
        <dbReference type="Pfam" id="PF25043"/>
    </source>
</evidence>
<accession>A0AAW0JFT7</accession>
<feature type="domain" description="DUF2828" evidence="2">
    <location>
        <begin position="39"/>
        <end position="444"/>
    </location>
</feature>
<dbReference type="InterPro" id="IPR036465">
    <property type="entry name" value="vWFA_dom_sf"/>
</dbReference>
<reference evidence="4 5" key="1">
    <citation type="journal article" date="2018" name="Sci. Data">
        <title>The draft genome sequence of cork oak.</title>
        <authorList>
            <person name="Ramos A.M."/>
            <person name="Usie A."/>
            <person name="Barbosa P."/>
            <person name="Barros P.M."/>
            <person name="Capote T."/>
            <person name="Chaves I."/>
            <person name="Simoes F."/>
            <person name="Abreu I."/>
            <person name="Carrasquinho I."/>
            <person name="Faro C."/>
            <person name="Guimaraes J.B."/>
            <person name="Mendonca D."/>
            <person name="Nobrega F."/>
            <person name="Rodrigues L."/>
            <person name="Saibo N.J.M."/>
            <person name="Varela M.C."/>
            <person name="Egas C."/>
            <person name="Matos J."/>
            <person name="Miguel C.M."/>
            <person name="Oliveira M.M."/>
            <person name="Ricardo C.P."/>
            <person name="Goncalves S."/>
        </authorList>
    </citation>
    <scope>NUCLEOTIDE SEQUENCE [LARGE SCALE GENOMIC DNA]</scope>
    <source>
        <strain evidence="5">cv. HL8</strain>
    </source>
</reference>
<evidence type="ECO:0000313" key="5">
    <source>
        <dbReference type="Proteomes" id="UP000237347"/>
    </source>
</evidence>
<dbReference type="Gene3D" id="3.40.50.410">
    <property type="entry name" value="von Willebrand factor, type A domain"/>
    <property type="match status" value="1"/>
</dbReference>
<evidence type="ECO:0000256" key="1">
    <source>
        <dbReference type="SAM" id="MobiDB-lite"/>
    </source>
</evidence>
<feature type="domain" description="DUF7788" evidence="3">
    <location>
        <begin position="446"/>
        <end position="680"/>
    </location>
</feature>
<comment type="caution">
    <text evidence="4">The sequence shown here is derived from an EMBL/GenBank/DDBJ whole genome shotgun (WGS) entry which is preliminary data.</text>
</comment>
<feature type="compositionally biased region" description="Basic and acidic residues" evidence="1">
    <location>
        <begin position="599"/>
        <end position="611"/>
    </location>
</feature>
<dbReference type="CDD" id="cd00198">
    <property type="entry name" value="vWFA"/>
    <property type="match status" value="1"/>
</dbReference>
<dbReference type="Proteomes" id="UP000237347">
    <property type="component" value="Unassembled WGS sequence"/>
</dbReference>
<dbReference type="PANTHER" id="PTHR31373">
    <property type="entry name" value="OS06G0652100 PROTEIN"/>
    <property type="match status" value="1"/>
</dbReference>
<organism evidence="4 5">
    <name type="scientific">Quercus suber</name>
    <name type="common">Cork oak</name>
    <dbReference type="NCBI Taxonomy" id="58331"/>
    <lineage>
        <taxon>Eukaryota</taxon>
        <taxon>Viridiplantae</taxon>
        <taxon>Streptophyta</taxon>
        <taxon>Embryophyta</taxon>
        <taxon>Tracheophyta</taxon>
        <taxon>Spermatophyta</taxon>
        <taxon>Magnoliopsida</taxon>
        <taxon>eudicotyledons</taxon>
        <taxon>Gunneridae</taxon>
        <taxon>Pentapetalae</taxon>
        <taxon>rosids</taxon>
        <taxon>fabids</taxon>
        <taxon>Fagales</taxon>
        <taxon>Fagaceae</taxon>
        <taxon>Quercus</taxon>
    </lineage>
</organism>
<dbReference type="InterPro" id="IPR011205">
    <property type="entry name" value="UCP015417_vWA"/>
</dbReference>
<dbReference type="Pfam" id="PF11443">
    <property type="entry name" value="DUF2828"/>
    <property type="match status" value="1"/>
</dbReference>
<sequence>MASDSLLLGPPQINSTTAIIESSVETLNLSTQEPTLGFTENCSLTYKATGNPCLDFFFHVVPSTPSHETVERVQKAWAYHPLTTLKLICNLRGVRGTGKSDKQRFYTAALWLHKHHPKTLALNARTFADFGYFKDLLEILYLILEGESAREIAKREWNQRKGANGIGRRMQGRGRGRVTGRVHFYARKRLANMKKTEKNKNKNMNKTSKLPKELRVKQNIAKVNLEREHARTMRKERVLAMAKKAFERYNRDPVYRFLHDAVSDVFAEMLKADMQALNEGKNRDISLAAKWCPTIDSAYDKSLLICESIAKRVFPKESDPEYQTLEDAHYAYRVRDRLRKQVLVPLHKVLELPEVYMSANMWETLPYNRVPSVAMKNYKELFLKHDKKRFQEYLESVKHGEATIAAGALLPHEIIASLNDGDGGQVAELQWKRMVDDLLKKGKLSNCIAVCDVSGSMHGEPMNVCVALGLMISELSEDPWKGQVITFDTNPTIQMVQGDSLSEKTQFIRNMKWGGSTNFQAVFDQILDVAVQADLTEDQLIQKVFVFSDMEFDEASGHYGYGGYYGGFGYGGYYGMDDDSSDMDSDESESDVNARRQRRNEARQQQEREARLRRSGWETDYEVIQRKFREKGYNKVPEIVFWNLRNSKATPVPSDQSGVALVSGFSKNLVKLFLENGGIINPVAVMHEAISGEMYQKLAIYD</sequence>
<dbReference type="PANTHER" id="PTHR31373:SF24">
    <property type="match status" value="1"/>
</dbReference>
<dbReference type="InterPro" id="IPR056690">
    <property type="entry name" value="DUF7788"/>
</dbReference>
<dbReference type="SUPFAM" id="SSF53300">
    <property type="entry name" value="vWA-like"/>
    <property type="match status" value="1"/>
</dbReference>
<dbReference type="Pfam" id="PF25043">
    <property type="entry name" value="DUF7788"/>
    <property type="match status" value="1"/>
</dbReference>
<keyword evidence="5" id="KW-1185">Reference proteome</keyword>
<feature type="region of interest" description="Disordered" evidence="1">
    <location>
        <begin position="579"/>
        <end position="611"/>
    </location>
</feature>
<dbReference type="Gramene" id="rna-CFP56_14238">
    <property type="protein sequence ID" value="cds-POE82958.1"/>
    <property type="gene ID" value="gene-CFP56_14238"/>
</dbReference>